<reference evidence="6 7" key="1">
    <citation type="submission" date="2024-07" db="EMBL/GenBank/DDBJ databases">
        <title>Section-level genome sequencing and comparative genomics of Aspergillus sections Usti and Cavernicolus.</title>
        <authorList>
            <consortium name="Lawrence Berkeley National Laboratory"/>
            <person name="Nybo J.L."/>
            <person name="Vesth T.C."/>
            <person name="Theobald S."/>
            <person name="Frisvad J.C."/>
            <person name="Larsen T.O."/>
            <person name="Kjaerboelling I."/>
            <person name="Rothschild-Mancinelli K."/>
            <person name="Lyhne E.K."/>
            <person name="Kogle M.E."/>
            <person name="Barry K."/>
            <person name="Clum A."/>
            <person name="Na H."/>
            <person name="Ledsgaard L."/>
            <person name="Lin J."/>
            <person name="Lipzen A."/>
            <person name="Kuo A."/>
            <person name="Riley R."/>
            <person name="Mondo S."/>
            <person name="Labutti K."/>
            <person name="Haridas S."/>
            <person name="Pangalinan J."/>
            <person name="Salamov A.A."/>
            <person name="Simmons B.A."/>
            <person name="Magnuson J.K."/>
            <person name="Chen J."/>
            <person name="Drula E."/>
            <person name="Henrissat B."/>
            <person name="Wiebenga A."/>
            <person name="Lubbers R.J."/>
            <person name="Gomes A.C."/>
            <person name="Makela M.R."/>
            <person name="Stajich J."/>
            <person name="Grigoriev I.V."/>
            <person name="Mortensen U.H."/>
            <person name="De Vries R.P."/>
            <person name="Baker S.E."/>
            <person name="Andersen M.R."/>
        </authorList>
    </citation>
    <scope>NUCLEOTIDE SEQUENCE [LARGE SCALE GENOMIC DNA]</scope>
    <source>
        <strain evidence="6 7">CBS 123904</strain>
    </source>
</reference>
<dbReference type="Pfam" id="PF00067">
    <property type="entry name" value="p450"/>
    <property type="match status" value="1"/>
</dbReference>
<feature type="transmembrane region" description="Helical" evidence="5">
    <location>
        <begin position="20"/>
        <end position="37"/>
    </location>
</feature>
<protein>
    <submittedName>
        <fullName evidence="6">Cytochrome P450</fullName>
    </submittedName>
</protein>
<organism evidence="6 7">
    <name type="scientific">Aspergillus pseudoustus</name>
    <dbReference type="NCBI Taxonomy" id="1810923"/>
    <lineage>
        <taxon>Eukaryota</taxon>
        <taxon>Fungi</taxon>
        <taxon>Dikarya</taxon>
        <taxon>Ascomycota</taxon>
        <taxon>Pezizomycotina</taxon>
        <taxon>Eurotiomycetes</taxon>
        <taxon>Eurotiomycetidae</taxon>
        <taxon>Eurotiales</taxon>
        <taxon>Aspergillaceae</taxon>
        <taxon>Aspergillus</taxon>
        <taxon>Aspergillus subgen. Nidulantes</taxon>
    </lineage>
</organism>
<evidence type="ECO:0000256" key="2">
    <source>
        <dbReference type="ARBA" id="ARBA00022723"/>
    </source>
</evidence>
<gene>
    <name evidence="6" type="ORF">BJY01DRAFT_247080</name>
</gene>
<keyword evidence="4" id="KW-0408">Iron</keyword>
<accession>A0ABR4K3J8</accession>
<name>A0ABR4K3J8_9EURO</name>
<dbReference type="InterPro" id="IPR002401">
    <property type="entry name" value="Cyt_P450_E_grp-I"/>
</dbReference>
<dbReference type="PRINTS" id="PR00385">
    <property type="entry name" value="P450"/>
</dbReference>
<comment type="caution">
    <text evidence="6">The sequence shown here is derived from an EMBL/GenBank/DDBJ whole genome shotgun (WGS) entry which is preliminary data.</text>
</comment>
<dbReference type="InterPro" id="IPR036396">
    <property type="entry name" value="Cyt_P450_sf"/>
</dbReference>
<keyword evidence="3" id="KW-0560">Oxidoreductase</keyword>
<comment type="similarity">
    <text evidence="1">Belongs to the cytochrome P450 family.</text>
</comment>
<evidence type="ECO:0000313" key="6">
    <source>
        <dbReference type="EMBL" id="KAL2846890.1"/>
    </source>
</evidence>
<keyword evidence="7" id="KW-1185">Reference proteome</keyword>
<dbReference type="EMBL" id="JBFXLU010000060">
    <property type="protein sequence ID" value="KAL2846890.1"/>
    <property type="molecule type" value="Genomic_DNA"/>
</dbReference>
<sequence>MSVQSTPMAREAIFCSLREWLNIGAAVVITLFLYVAINEFVRAKQRLPNFDGPRGLPLIGNLHQIRRNAGEQYRKWSAEYGPVYQVQLGNVPVLIVNTAAAAKAIFAQNSQAVSSRPEFYTFHKVLSNTAGTTIGTSPYSDSLKRRRKGVASALNRPAVQTYVPHLDIETKDFCKELLDYGHAGTVHIDPLPMIQRFSLSLSLSLNWGTRIDSHEDPLFREITHVEEQVSRFRSTTGNLQDYVPILRLSPFNSSSRKARNIRRRRDVYLAQLNHELDERIANGTHKPCIQANVILNKETAITKAELTSISLTMLNAGLDTLTAVIAWSIALLAQRPEIQDKAFDEISRIFGTKEPLCDAADDGSCRYVVALIRECLRYYTVLRLALPHSSVREITYEGKRIPRGTVMFLNAWACNLDPQTWEDPEAFRPERWFDHAEAPMFTYGMGYRMCAGSLLANRELYLIFIRLINSFRIERVASIDVDPTTGIADPTNLVMMPRRYEVRFVPRNTQALRRSIADFVVQG</sequence>
<dbReference type="SUPFAM" id="SSF48264">
    <property type="entry name" value="Cytochrome P450"/>
    <property type="match status" value="1"/>
</dbReference>
<dbReference type="Proteomes" id="UP001610446">
    <property type="component" value="Unassembled WGS sequence"/>
</dbReference>
<keyword evidence="2" id="KW-0479">Metal-binding</keyword>
<keyword evidence="5" id="KW-1133">Transmembrane helix</keyword>
<evidence type="ECO:0000256" key="3">
    <source>
        <dbReference type="ARBA" id="ARBA00023002"/>
    </source>
</evidence>
<proteinExistence type="inferred from homology"/>
<dbReference type="PANTHER" id="PTHR46300">
    <property type="entry name" value="P450, PUTATIVE (EUROFUNG)-RELATED-RELATED"/>
    <property type="match status" value="1"/>
</dbReference>
<dbReference type="Gene3D" id="1.10.630.10">
    <property type="entry name" value="Cytochrome P450"/>
    <property type="match status" value="1"/>
</dbReference>
<dbReference type="InterPro" id="IPR050364">
    <property type="entry name" value="Cytochrome_P450_fung"/>
</dbReference>
<evidence type="ECO:0000256" key="1">
    <source>
        <dbReference type="ARBA" id="ARBA00010617"/>
    </source>
</evidence>
<dbReference type="InterPro" id="IPR001128">
    <property type="entry name" value="Cyt_P450"/>
</dbReference>
<evidence type="ECO:0000256" key="4">
    <source>
        <dbReference type="ARBA" id="ARBA00023004"/>
    </source>
</evidence>
<keyword evidence="5" id="KW-0472">Membrane</keyword>
<evidence type="ECO:0000313" key="7">
    <source>
        <dbReference type="Proteomes" id="UP001610446"/>
    </source>
</evidence>
<dbReference type="PRINTS" id="PR00463">
    <property type="entry name" value="EP450I"/>
</dbReference>
<dbReference type="PANTHER" id="PTHR46300:SF9">
    <property type="entry name" value="P450, PUTATIVE-RELATED"/>
    <property type="match status" value="1"/>
</dbReference>
<keyword evidence="5" id="KW-0812">Transmembrane</keyword>
<evidence type="ECO:0000256" key="5">
    <source>
        <dbReference type="SAM" id="Phobius"/>
    </source>
</evidence>